<dbReference type="InterPro" id="IPR052520">
    <property type="entry name" value="ATL_DNA_repair"/>
</dbReference>
<keyword evidence="1" id="KW-0227">DNA damage</keyword>
<dbReference type="Proteomes" id="UP000501058">
    <property type="component" value="Chromosome"/>
</dbReference>
<keyword evidence="3" id="KW-0808">Transferase</keyword>
<keyword evidence="3" id="KW-0489">Methyltransferase</keyword>
<protein>
    <submittedName>
        <fullName evidence="3">Cysteine methyltransferase</fullName>
    </submittedName>
</protein>
<keyword evidence="4" id="KW-1185">Reference proteome</keyword>
<dbReference type="Gene3D" id="1.10.10.10">
    <property type="entry name" value="Winged helix-like DNA-binding domain superfamily/Winged helix DNA-binding domain"/>
    <property type="match status" value="1"/>
</dbReference>
<evidence type="ECO:0000256" key="1">
    <source>
        <dbReference type="ARBA" id="ARBA00022763"/>
    </source>
</evidence>
<sequence>MTNSPAPDAHDRVVLAVSLVPAGRVASYGDIGRLTGVGPRQVGAILRDTDVEVPWWRILGHDGVLAPLARARPHWDAEGIEVRPNGRGCRIRAHRADLADLATEYLLAAAARGWPVTEPD</sequence>
<dbReference type="InterPro" id="IPR036388">
    <property type="entry name" value="WH-like_DNA-bd_sf"/>
</dbReference>
<dbReference type="KEGG" id="prv:G7070_10910"/>
<dbReference type="Pfam" id="PF01035">
    <property type="entry name" value="DNA_binding_1"/>
    <property type="match status" value="1"/>
</dbReference>
<dbReference type="InterPro" id="IPR036217">
    <property type="entry name" value="MethylDNA_cys_MeTrfase_DNAb"/>
</dbReference>
<reference evidence="3 4" key="1">
    <citation type="submission" date="2020-03" db="EMBL/GenBank/DDBJ databases">
        <title>Propioniciclava sp. nov., isolated from Hydrophilus acuminatus.</title>
        <authorList>
            <person name="Hyun D.-W."/>
            <person name="Bae J.-W."/>
        </authorList>
    </citation>
    <scope>NUCLEOTIDE SEQUENCE [LARGE SCALE GENOMIC DNA]</scope>
    <source>
        <strain evidence="3 4">HDW11</strain>
    </source>
</reference>
<evidence type="ECO:0000313" key="4">
    <source>
        <dbReference type="Proteomes" id="UP000501058"/>
    </source>
</evidence>
<evidence type="ECO:0000313" key="3">
    <source>
        <dbReference type="EMBL" id="QIK72686.1"/>
    </source>
</evidence>
<dbReference type="GO" id="GO:0008168">
    <property type="term" value="F:methyltransferase activity"/>
    <property type="evidence" value="ECO:0007669"/>
    <property type="project" value="UniProtKB-KW"/>
</dbReference>
<dbReference type="GO" id="GO:0032259">
    <property type="term" value="P:methylation"/>
    <property type="evidence" value="ECO:0007669"/>
    <property type="project" value="UniProtKB-KW"/>
</dbReference>
<name>A0A6G7Y7N1_9ACTN</name>
<feature type="domain" description="Methylated-DNA-[protein]-cysteine S-methyltransferase DNA binding" evidence="2">
    <location>
        <begin position="10"/>
        <end position="67"/>
    </location>
</feature>
<proteinExistence type="predicted"/>
<dbReference type="SUPFAM" id="SSF46767">
    <property type="entry name" value="Methylated DNA-protein cysteine methyltransferase, C-terminal domain"/>
    <property type="match status" value="1"/>
</dbReference>
<dbReference type="PANTHER" id="PTHR42942">
    <property type="entry name" value="6-O-METHYLGUANINE DNA METHYLTRANSFERASE"/>
    <property type="match status" value="1"/>
</dbReference>
<accession>A0A6G7Y7N1</accession>
<dbReference type="EMBL" id="CP049865">
    <property type="protein sequence ID" value="QIK72686.1"/>
    <property type="molecule type" value="Genomic_DNA"/>
</dbReference>
<dbReference type="PANTHER" id="PTHR42942:SF1">
    <property type="entry name" value="ALKYLTRANSFERASE-LIKE PROTEIN 1"/>
    <property type="match status" value="1"/>
</dbReference>
<dbReference type="AlphaFoldDB" id="A0A6G7Y7N1"/>
<organism evidence="3 4">
    <name type="scientific">Propioniciclava coleopterorum</name>
    <dbReference type="NCBI Taxonomy" id="2714937"/>
    <lineage>
        <taxon>Bacteria</taxon>
        <taxon>Bacillati</taxon>
        <taxon>Actinomycetota</taxon>
        <taxon>Actinomycetes</taxon>
        <taxon>Propionibacteriales</taxon>
        <taxon>Propionibacteriaceae</taxon>
        <taxon>Propioniciclava</taxon>
    </lineage>
</organism>
<dbReference type="GO" id="GO:0006281">
    <property type="term" value="P:DNA repair"/>
    <property type="evidence" value="ECO:0007669"/>
    <property type="project" value="InterPro"/>
</dbReference>
<gene>
    <name evidence="3" type="ORF">G7070_10910</name>
</gene>
<evidence type="ECO:0000259" key="2">
    <source>
        <dbReference type="Pfam" id="PF01035"/>
    </source>
</evidence>
<dbReference type="RefSeq" id="WP_166233760.1">
    <property type="nucleotide sequence ID" value="NZ_CP049865.1"/>
</dbReference>
<dbReference type="InterPro" id="IPR014048">
    <property type="entry name" value="MethylDNA_cys_MeTrfase_DNA-bd"/>
</dbReference>